<evidence type="ECO:0000313" key="3">
    <source>
        <dbReference type="Proteomes" id="UP000634136"/>
    </source>
</evidence>
<organism evidence="2 3">
    <name type="scientific">Senna tora</name>
    <dbReference type="NCBI Taxonomy" id="362788"/>
    <lineage>
        <taxon>Eukaryota</taxon>
        <taxon>Viridiplantae</taxon>
        <taxon>Streptophyta</taxon>
        <taxon>Embryophyta</taxon>
        <taxon>Tracheophyta</taxon>
        <taxon>Spermatophyta</taxon>
        <taxon>Magnoliopsida</taxon>
        <taxon>eudicotyledons</taxon>
        <taxon>Gunneridae</taxon>
        <taxon>Pentapetalae</taxon>
        <taxon>rosids</taxon>
        <taxon>fabids</taxon>
        <taxon>Fabales</taxon>
        <taxon>Fabaceae</taxon>
        <taxon>Caesalpinioideae</taxon>
        <taxon>Cassia clade</taxon>
        <taxon>Senna</taxon>
    </lineage>
</organism>
<comment type="caution">
    <text evidence="2">The sequence shown here is derived from an EMBL/GenBank/DDBJ whole genome shotgun (WGS) entry which is preliminary data.</text>
</comment>
<gene>
    <name evidence="2" type="ORF">G2W53_009990</name>
</gene>
<name>A0A834WZ38_9FABA</name>
<proteinExistence type="predicted"/>
<dbReference type="Proteomes" id="UP000634136">
    <property type="component" value="Unassembled WGS sequence"/>
</dbReference>
<dbReference type="OrthoDB" id="694021at2759"/>
<evidence type="ECO:0000313" key="2">
    <source>
        <dbReference type="EMBL" id="KAF7835131.1"/>
    </source>
</evidence>
<dbReference type="EMBL" id="JAAIUW010000004">
    <property type="protein sequence ID" value="KAF7835131.1"/>
    <property type="molecule type" value="Genomic_DNA"/>
</dbReference>
<evidence type="ECO:0000256" key="1">
    <source>
        <dbReference type="SAM" id="MobiDB-lite"/>
    </source>
</evidence>
<protein>
    <submittedName>
        <fullName evidence="2">HGWP repeat containing protein-like</fullName>
    </submittedName>
</protein>
<reference evidence="2" key="1">
    <citation type="submission" date="2020-09" db="EMBL/GenBank/DDBJ databases">
        <title>Genome-Enabled Discovery of Anthraquinone Biosynthesis in Senna tora.</title>
        <authorList>
            <person name="Kang S.-H."/>
            <person name="Pandey R.P."/>
            <person name="Lee C.-M."/>
            <person name="Sim J.-S."/>
            <person name="Jeong J.-T."/>
            <person name="Choi B.-S."/>
            <person name="Jung M."/>
            <person name="Ginzburg D."/>
            <person name="Zhao K."/>
            <person name="Won S.Y."/>
            <person name="Oh T.-J."/>
            <person name="Yu Y."/>
            <person name="Kim N.-H."/>
            <person name="Lee O.R."/>
            <person name="Lee T.-H."/>
            <person name="Bashyal P."/>
            <person name="Kim T.-S."/>
            <person name="Lee W.-H."/>
            <person name="Kawkins C."/>
            <person name="Kim C.-K."/>
            <person name="Kim J.S."/>
            <person name="Ahn B.O."/>
            <person name="Rhee S.Y."/>
            <person name="Sohng J.K."/>
        </authorList>
    </citation>
    <scope>NUCLEOTIDE SEQUENCE</scope>
    <source>
        <tissue evidence="2">Leaf</tissue>
    </source>
</reference>
<accession>A0A834WZ38</accession>
<sequence>MKRCHGKTTQLGISHGESSHTTRDDLATQVPILEPDPIPDRDVFEEDDNENIMRSERLSVYDVWVLTSGKRVVVEFNEMNQSIGDVGGLLGQYLGILERNWMWFPLSYQTWRKVPIDSKMNVYEN</sequence>
<feature type="region of interest" description="Disordered" evidence="1">
    <location>
        <begin position="1"/>
        <end position="26"/>
    </location>
</feature>
<feature type="compositionally biased region" description="Basic and acidic residues" evidence="1">
    <location>
        <begin position="17"/>
        <end position="26"/>
    </location>
</feature>
<keyword evidence="3" id="KW-1185">Reference proteome</keyword>
<dbReference type="AlphaFoldDB" id="A0A834WZ38"/>